<proteinExistence type="predicted"/>
<organism evidence="1">
    <name type="scientific">Anguilla anguilla</name>
    <name type="common">European freshwater eel</name>
    <name type="synonym">Muraena anguilla</name>
    <dbReference type="NCBI Taxonomy" id="7936"/>
    <lineage>
        <taxon>Eukaryota</taxon>
        <taxon>Metazoa</taxon>
        <taxon>Chordata</taxon>
        <taxon>Craniata</taxon>
        <taxon>Vertebrata</taxon>
        <taxon>Euteleostomi</taxon>
        <taxon>Actinopterygii</taxon>
        <taxon>Neopterygii</taxon>
        <taxon>Teleostei</taxon>
        <taxon>Anguilliformes</taxon>
        <taxon>Anguillidae</taxon>
        <taxon>Anguilla</taxon>
    </lineage>
</organism>
<accession>A0A0E9X037</accession>
<reference evidence="1" key="1">
    <citation type="submission" date="2014-11" db="EMBL/GenBank/DDBJ databases">
        <authorList>
            <person name="Amaro Gonzalez C."/>
        </authorList>
    </citation>
    <scope>NUCLEOTIDE SEQUENCE</scope>
</reference>
<name>A0A0E9X037_ANGAN</name>
<sequence>MCLKIRVEKFVPTETRTQKASRFHLNYMLLCGLPFQKNTFLEILFQTRINPAKPFRCQQIRKNHLTLLAAVMLQRS</sequence>
<reference evidence="1" key="2">
    <citation type="journal article" date="2015" name="Fish Shellfish Immunol.">
        <title>Early steps in the European eel (Anguilla anguilla)-Vibrio vulnificus interaction in the gills: Role of the RtxA13 toxin.</title>
        <authorList>
            <person name="Callol A."/>
            <person name="Pajuelo D."/>
            <person name="Ebbesson L."/>
            <person name="Teles M."/>
            <person name="MacKenzie S."/>
            <person name="Amaro C."/>
        </authorList>
    </citation>
    <scope>NUCLEOTIDE SEQUENCE</scope>
</reference>
<protein>
    <submittedName>
        <fullName evidence="1">Uncharacterized protein</fullName>
    </submittedName>
</protein>
<evidence type="ECO:0000313" key="1">
    <source>
        <dbReference type="EMBL" id="JAH95959.1"/>
    </source>
</evidence>
<dbReference type="EMBL" id="GBXM01012618">
    <property type="protein sequence ID" value="JAH95959.1"/>
    <property type="molecule type" value="Transcribed_RNA"/>
</dbReference>
<dbReference type="AlphaFoldDB" id="A0A0E9X037"/>